<name>A0A392N1T9_9FABA</name>
<feature type="non-terminal residue" evidence="1">
    <location>
        <position position="1"/>
    </location>
</feature>
<reference evidence="1 2" key="1">
    <citation type="journal article" date="2018" name="Front. Plant Sci.">
        <title>Red Clover (Trifolium pratense) and Zigzag Clover (T. medium) - A Picture of Genomic Similarities and Differences.</title>
        <authorList>
            <person name="Dluhosova J."/>
            <person name="Istvanek J."/>
            <person name="Nedelnik J."/>
            <person name="Repkova J."/>
        </authorList>
    </citation>
    <scope>NUCLEOTIDE SEQUENCE [LARGE SCALE GENOMIC DNA]</scope>
    <source>
        <strain evidence="2">cv. 10/8</strain>
        <tissue evidence="1">Leaf</tissue>
    </source>
</reference>
<proteinExistence type="predicted"/>
<dbReference type="GO" id="GO:0010258">
    <property type="term" value="P:NADH dehydrogenase complex (plastoquinone) assembly"/>
    <property type="evidence" value="ECO:0007669"/>
    <property type="project" value="InterPro"/>
</dbReference>
<dbReference type="InterPro" id="IPR021495">
    <property type="entry name" value="CRR42-like"/>
</dbReference>
<dbReference type="EMBL" id="LXQA010023792">
    <property type="protein sequence ID" value="MCH92928.1"/>
    <property type="molecule type" value="Genomic_DNA"/>
</dbReference>
<evidence type="ECO:0000313" key="1">
    <source>
        <dbReference type="EMBL" id="MCH92928.1"/>
    </source>
</evidence>
<comment type="caution">
    <text evidence="1">The sequence shown here is derived from an EMBL/GenBank/DDBJ whole genome shotgun (WGS) entry which is preliminary data.</text>
</comment>
<protein>
    <submittedName>
        <fullName evidence="1">TIR-NBS-LRR resistance protein</fullName>
    </submittedName>
</protein>
<dbReference type="Pfam" id="PF11347">
    <property type="entry name" value="CRR42-like"/>
    <property type="match status" value="1"/>
</dbReference>
<dbReference type="PANTHER" id="PTHR36799">
    <property type="match status" value="1"/>
</dbReference>
<organism evidence="1 2">
    <name type="scientific">Trifolium medium</name>
    <dbReference type="NCBI Taxonomy" id="97028"/>
    <lineage>
        <taxon>Eukaryota</taxon>
        <taxon>Viridiplantae</taxon>
        <taxon>Streptophyta</taxon>
        <taxon>Embryophyta</taxon>
        <taxon>Tracheophyta</taxon>
        <taxon>Spermatophyta</taxon>
        <taxon>Magnoliopsida</taxon>
        <taxon>eudicotyledons</taxon>
        <taxon>Gunneridae</taxon>
        <taxon>Pentapetalae</taxon>
        <taxon>rosids</taxon>
        <taxon>fabids</taxon>
        <taxon>Fabales</taxon>
        <taxon>Fabaceae</taxon>
        <taxon>Papilionoideae</taxon>
        <taxon>50 kb inversion clade</taxon>
        <taxon>NPAAA clade</taxon>
        <taxon>Hologalegina</taxon>
        <taxon>IRL clade</taxon>
        <taxon>Trifolieae</taxon>
        <taxon>Trifolium</taxon>
    </lineage>
</organism>
<gene>
    <name evidence="1" type="ORF">A2U01_0013874</name>
</gene>
<keyword evidence="2" id="KW-1185">Reference proteome</keyword>
<dbReference type="AlphaFoldDB" id="A0A392N1T9"/>
<sequence length="169" mass="18870">GKPKFAYFAGADKKYKETESSEKGGIEKTMFAKAKQSVEKALSLSITCTTTKPYLRVTGKLKIQQPKISNISAELPRSCEAKDSSDENELQEKRSMLYTGSPIIIIEAPKLIKTAASSVPWPNFTLVKRGKVGRIVSKESYDVWTVRFSNGIYIIDGKYFKPLDLAEYS</sequence>
<accession>A0A392N1T9</accession>
<dbReference type="PANTHER" id="PTHR36799:SF2">
    <property type="entry name" value="PROTEIN CHLORORESPIRATORY REDUCTION 42, CHLOROPLASTIC"/>
    <property type="match status" value="1"/>
</dbReference>
<evidence type="ECO:0000313" key="2">
    <source>
        <dbReference type="Proteomes" id="UP000265520"/>
    </source>
</evidence>
<dbReference type="Proteomes" id="UP000265520">
    <property type="component" value="Unassembled WGS sequence"/>
</dbReference>